<evidence type="ECO:0000256" key="1">
    <source>
        <dbReference type="SAM" id="Phobius"/>
    </source>
</evidence>
<evidence type="ECO:0008006" key="4">
    <source>
        <dbReference type="Google" id="ProtNLM"/>
    </source>
</evidence>
<feature type="transmembrane region" description="Helical" evidence="1">
    <location>
        <begin position="289"/>
        <end position="306"/>
    </location>
</feature>
<keyword evidence="1" id="KW-0812">Transmembrane</keyword>
<feature type="transmembrane region" description="Helical" evidence="1">
    <location>
        <begin position="476"/>
        <end position="494"/>
    </location>
</feature>
<dbReference type="PANTHER" id="PTHR38592:SF3">
    <property type="entry name" value="BLL4819 PROTEIN"/>
    <property type="match status" value="1"/>
</dbReference>
<feature type="transmembrane region" description="Helical" evidence="1">
    <location>
        <begin position="318"/>
        <end position="337"/>
    </location>
</feature>
<dbReference type="PANTHER" id="PTHR38592">
    <property type="entry name" value="BLL4819 PROTEIN"/>
    <property type="match status" value="1"/>
</dbReference>
<dbReference type="Proteomes" id="UP000028681">
    <property type="component" value="Chromosome"/>
</dbReference>
<evidence type="ECO:0000313" key="3">
    <source>
        <dbReference type="Proteomes" id="UP000028681"/>
    </source>
</evidence>
<dbReference type="InterPro" id="IPR014550">
    <property type="entry name" value="UCP028704_OpgC"/>
</dbReference>
<feature type="transmembrane region" description="Helical" evidence="1">
    <location>
        <begin position="132"/>
        <end position="151"/>
    </location>
</feature>
<proteinExistence type="predicted"/>
<gene>
    <name evidence="2" type="ORF">ETEE_4007</name>
</gene>
<dbReference type="Pfam" id="PF10129">
    <property type="entry name" value="OpgC_C"/>
    <property type="match status" value="1"/>
</dbReference>
<organism evidence="2 3">
    <name type="scientific">Edwardsiella anguillarum ET080813</name>
    <dbReference type="NCBI Taxonomy" id="667120"/>
    <lineage>
        <taxon>Bacteria</taxon>
        <taxon>Pseudomonadati</taxon>
        <taxon>Pseudomonadota</taxon>
        <taxon>Gammaproteobacteria</taxon>
        <taxon>Enterobacterales</taxon>
        <taxon>Hafniaceae</taxon>
        <taxon>Edwardsiella</taxon>
    </lineage>
</organism>
<dbReference type="KEGG" id="ete:ETEE_4007"/>
<name>A0A076LP85_9GAMM</name>
<feature type="transmembrane region" description="Helical" evidence="1">
    <location>
        <begin position="349"/>
        <end position="368"/>
    </location>
</feature>
<feature type="transmembrane region" description="Helical" evidence="1">
    <location>
        <begin position="197"/>
        <end position="219"/>
    </location>
</feature>
<sequence>MYEGRHVQKGEPIGMLLVSGATHGLFFGLPAGIEPDLAGQTPGLGRPHLPVERRLAPIAGASPVPLRAARVSWLFFTLFLHCKEGGGAEWVKSAMLMTGIRREGGKGLGYLRRWRYVPDGPRDLRIDFMRGMALMLMIVTHVEIISVFNLFTSERFGFTTGAEIFVILSGFVLGQTKRRQLQHSDMATVSYSLLRRAATLYAVNIVIIVSVLALSQLPWLNSFEVTHFTQRHDELIYSLYPIAAQSREAWFNQILFLQIGPQQTQILGLYFYLLLGTPLVVWMLQRGYGGALFIISLELYIAYQLYPVDIIDAQFEYAFPPLAWQFIYTLGLMCGWYKGELQSLAKTLPGKRVIGLMIAIFLVLFFVIQNNTNPFIPARFFLHVLPDYRFDYINNVLAGKNELGLLRVVNDACLLLALYLLLSYLWLPISRAVGWFFILMGQNSLYVFILHLYVVMAISQWVRFGLWQHAWLENTLTHGLALAVLWLMARFGILRRIVPN</sequence>
<dbReference type="AlphaFoldDB" id="A0A076LP85"/>
<keyword evidence="1" id="KW-1133">Transmembrane helix</keyword>
<feature type="transmembrane region" description="Helical" evidence="1">
    <location>
        <begin position="157"/>
        <end position="176"/>
    </location>
</feature>
<dbReference type="EMBL" id="CP006664">
    <property type="protein sequence ID" value="AIJ10415.1"/>
    <property type="molecule type" value="Genomic_DNA"/>
</dbReference>
<dbReference type="HOGENOM" id="CLU_042262_0_0_6"/>
<protein>
    <recommendedName>
        <fullName evidence="4">OpgC protein</fullName>
    </recommendedName>
</protein>
<evidence type="ECO:0000313" key="2">
    <source>
        <dbReference type="EMBL" id="AIJ10415.1"/>
    </source>
</evidence>
<accession>A0A076LP85</accession>
<keyword evidence="1" id="KW-0472">Membrane</keyword>
<reference evidence="2 3" key="1">
    <citation type="journal article" date="2012" name="PLoS ONE">
        <title>Edwardsiella comparative phylogenomics reveal the new intra/inter-species taxonomic relationships, virulence evolution and niche adaptation mechanisms.</title>
        <authorList>
            <person name="Yang M."/>
            <person name="Lv Y."/>
            <person name="Xiao J."/>
            <person name="Wu H."/>
            <person name="Zheng H."/>
            <person name="Liu Q."/>
            <person name="Zhang Y."/>
            <person name="Wang Q."/>
        </authorList>
    </citation>
    <scope>NUCLEOTIDE SEQUENCE [LARGE SCALE GENOMIC DNA]</scope>
    <source>
        <strain evidence="3">080813</strain>
    </source>
</reference>
<feature type="transmembrane region" description="Helical" evidence="1">
    <location>
        <begin position="266"/>
        <end position="284"/>
    </location>
</feature>